<protein>
    <submittedName>
        <fullName evidence="1">Uncharacterized protein</fullName>
    </submittedName>
</protein>
<dbReference type="EMBL" id="JAZDUA010000225">
    <property type="protein sequence ID" value="KAK7863589.1"/>
    <property type="molecule type" value="Genomic_DNA"/>
</dbReference>
<evidence type="ECO:0000313" key="1">
    <source>
        <dbReference type="EMBL" id="KAK7863589.1"/>
    </source>
</evidence>
<keyword evidence="2" id="KW-1185">Reference proteome</keyword>
<evidence type="ECO:0000313" key="2">
    <source>
        <dbReference type="Proteomes" id="UP001378592"/>
    </source>
</evidence>
<organism evidence="1 2">
    <name type="scientific">Gryllus longicercus</name>
    <dbReference type="NCBI Taxonomy" id="2509291"/>
    <lineage>
        <taxon>Eukaryota</taxon>
        <taxon>Metazoa</taxon>
        <taxon>Ecdysozoa</taxon>
        <taxon>Arthropoda</taxon>
        <taxon>Hexapoda</taxon>
        <taxon>Insecta</taxon>
        <taxon>Pterygota</taxon>
        <taxon>Neoptera</taxon>
        <taxon>Polyneoptera</taxon>
        <taxon>Orthoptera</taxon>
        <taxon>Ensifera</taxon>
        <taxon>Gryllidea</taxon>
        <taxon>Grylloidea</taxon>
        <taxon>Gryllidae</taxon>
        <taxon>Gryllinae</taxon>
        <taxon>Gryllus</taxon>
    </lineage>
</organism>
<accession>A0AAN9VSY1</accession>
<dbReference type="AlphaFoldDB" id="A0AAN9VSY1"/>
<dbReference type="Proteomes" id="UP001378592">
    <property type="component" value="Unassembled WGS sequence"/>
</dbReference>
<reference evidence="1 2" key="1">
    <citation type="submission" date="2024-03" db="EMBL/GenBank/DDBJ databases">
        <title>The genome assembly and annotation of the cricket Gryllus longicercus Weissman &amp; Gray.</title>
        <authorList>
            <person name="Szrajer S."/>
            <person name="Gray D."/>
            <person name="Ylla G."/>
        </authorList>
    </citation>
    <scope>NUCLEOTIDE SEQUENCE [LARGE SCALE GENOMIC DNA]</scope>
    <source>
        <strain evidence="1">DAG 2021-001</strain>
        <tissue evidence="1">Whole body minus gut</tissue>
    </source>
</reference>
<sequence>MAQIKLDDLLVKKKEAPQVLDLSKSVVATKEDFRKLLDRVPEYKIRPEKVRLEEIKIKVKDQTFKPQKKETQHQPEYVYANPIPPDMRSVALEDFSSVAIDWKMLTSVRPRLKLEEQMFTRSD</sequence>
<proteinExistence type="predicted"/>
<comment type="caution">
    <text evidence="1">The sequence shown here is derived from an EMBL/GenBank/DDBJ whole genome shotgun (WGS) entry which is preliminary data.</text>
</comment>
<gene>
    <name evidence="1" type="ORF">R5R35_013466</name>
</gene>
<name>A0AAN9VSY1_9ORTH</name>